<dbReference type="STRING" id="317577.GCA_000419625_02464"/>
<dbReference type="Gene3D" id="1.20.120.450">
    <property type="entry name" value="dinb family like domain"/>
    <property type="match status" value="1"/>
</dbReference>
<dbReference type="SUPFAM" id="SSF109854">
    <property type="entry name" value="DinB/YfiT-like putative metalloenzymes"/>
    <property type="match status" value="1"/>
</dbReference>
<reference evidence="2 3" key="1">
    <citation type="submission" date="2017-05" db="EMBL/GenBank/DDBJ databases">
        <title>The complete genome sequence of Deinococcus ficus isolated from the rhizosphere of the Ficus religiosa L. in Taiwan.</title>
        <authorList>
            <person name="Wu K.-M."/>
            <person name="Liao T.-L."/>
            <person name="Liu Y.-M."/>
            <person name="Young C.-C."/>
            <person name="Tsai S.-F."/>
        </authorList>
    </citation>
    <scope>NUCLEOTIDE SEQUENCE [LARGE SCALE GENOMIC DNA]</scope>
    <source>
        <strain evidence="2 3">CC-FR2-10</strain>
    </source>
</reference>
<dbReference type="KEGG" id="dfc:DFI_07270"/>
<dbReference type="EMBL" id="CP021081">
    <property type="protein sequence ID" value="ASN80831.1"/>
    <property type="molecule type" value="Genomic_DNA"/>
</dbReference>
<keyword evidence="3" id="KW-1185">Reference proteome</keyword>
<evidence type="ECO:0000313" key="2">
    <source>
        <dbReference type="EMBL" id="ASN80831.1"/>
    </source>
</evidence>
<dbReference type="Pfam" id="PF12867">
    <property type="entry name" value="DinB_2"/>
    <property type="match status" value="1"/>
</dbReference>
<dbReference type="InterPro" id="IPR024775">
    <property type="entry name" value="DinB-like"/>
</dbReference>
<evidence type="ECO:0000259" key="1">
    <source>
        <dbReference type="Pfam" id="PF12867"/>
    </source>
</evidence>
<accession>A0A221SW42</accession>
<gene>
    <name evidence="2" type="ORF">DFI_07270</name>
</gene>
<dbReference type="Proteomes" id="UP000259030">
    <property type="component" value="Chromosome"/>
</dbReference>
<name>A0A221SW42_9DEIO</name>
<dbReference type="RefSeq" id="WP_027461596.1">
    <property type="nucleotide sequence ID" value="NZ_CP021081.1"/>
</dbReference>
<evidence type="ECO:0000313" key="3">
    <source>
        <dbReference type="Proteomes" id="UP000259030"/>
    </source>
</evidence>
<feature type="domain" description="DinB-like" evidence="1">
    <location>
        <begin position="13"/>
        <end position="143"/>
    </location>
</feature>
<sequence length="153" mass="16252">MPSQAQRLEGTYRRNLNTFLKAGADLPQGAEHARVNGASSLNWVTGHVLGSRLLILSFLSAAQPGVDMQDVRARYGKGTSPDPAAALPLADLLSHLAATQETLAAALATADLTPTVQSPFGPMVLGDFIDFFGWHEGYHAGQAILLHHQLTGQ</sequence>
<dbReference type="InterPro" id="IPR034660">
    <property type="entry name" value="DinB/YfiT-like"/>
</dbReference>
<proteinExistence type="predicted"/>
<dbReference type="AlphaFoldDB" id="A0A221SW42"/>
<organism evidence="2 3">
    <name type="scientific">Deinococcus ficus</name>
    <dbReference type="NCBI Taxonomy" id="317577"/>
    <lineage>
        <taxon>Bacteria</taxon>
        <taxon>Thermotogati</taxon>
        <taxon>Deinococcota</taxon>
        <taxon>Deinococci</taxon>
        <taxon>Deinococcales</taxon>
        <taxon>Deinococcaceae</taxon>
        <taxon>Deinococcus</taxon>
    </lineage>
</organism>
<protein>
    <recommendedName>
        <fullName evidence="1">DinB-like domain-containing protein</fullName>
    </recommendedName>
</protein>